<keyword evidence="3" id="KW-1185">Reference proteome</keyword>
<dbReference type="PANTHER" id="PTHR30543">
    <property type="entry name" value="CHROMATE REDUCTASE"/>
    <property type="match status" value="1"/>
</dbReference>
<dbReference type="KEGG" id="lcu:PL11_003130"/>
<dbReference type="Proteomes" id="UP000030361">
    <property type="component" value="Chromosome"/>
</dbReference>
<evidence type="ECO:0000313" key="3">
    <source>
        <dbReference type="Proteomes" id="UP000030361"/>
    </source>
</evidence>
<evidence type="ECO:0000313" key="2">
    <source>
        <dbReference type="EMBL" id="AQW20979.1"/>
    </source>
</evidence>
<reference evidence="2 3" key="1">
    <citation type="journal article" date="2015" name="Genome Announc.">
        <title>Genome Sequence of Lactobacillus curieae CCTCC M 2011381T, a Novel Producer of Gamma-aminobutyric Acid.</title>
        <authorList>
            <person name="Wang Y."/>
            <person name="Wang Y."/>
            <person name="Lang C."/>
            <person name="Wei D."/>
            <person name="Xu P."/>
            <person name="Xie J."/>
        </authorList>
    </citation>
    <scope>NUCLEOTIDE SEQUENCE [LARGE SCALE GENOMIC DNA]</scope>
    <source>
        <strain evidence="2 3">CCTCC M 2011381</strain>
    </source>
</reference>
<name>A0A1S6QHA8_9LACO</name>
<sequence length="198" mass="22672">MSYKIGIILGSTRSNSLGSKIMDYLKNTFKSTEEVEYTWISLKDYPLPLYDHEETPLSERIQGLNDAESKWLSVIAEQDGYIMMTPEYDHAITGAFKNALDYIGPEVDHKPVQIISYSHFSDGGMLAAESIVEILQMLKMMVLPEPVLIWNADPNFVDDGKLDMSVENSDHFAARFQDAFKDIEFYIRVLKDNPFNRE</sequence>
<dbReference type="PANTHER" id="PTHR30543:SF21">
    <property type="entry name" value="NAD(P)H-DEPENDENT FMN REDUCTASE LOT6"/>
    <property type="match status" value="1"/>
</dbReference>
<dbReference type="AlphaFoldDB" id="A0A1S6QHA8"/>
<evidence type="ECO:0000259" key="1">
    <source>
        <dbReference type="Pfam" id="PF03358"/>
    </source>
</evidence>
<dbReference type="GO" id="GO:0005829">
    <property type="term" value="C:cytosol"/>
    <property type="evidence" value="ECO:0007669"/>
    <property type="project" value="TreeGrafter"/>
</dbReference>
<dbReference type="GO" id="GO:0016491">
    <property type="term" value="F:oxidoreductase activity"/>
    <property type="evidence" value="ECO:0007669"/>
    <property type="project" value="InterPro"/>
</dbReference>
<dbReference type="SUPFAM" id="SSF52218">
    <property type="entry name" value="Flavoproteins"/>
    <property type="match status" value="1"/>
</dbReference>
<dbReference type="GO" id="GO:0010181">
    <property type="term" value="F:FMN binding"/>
    <property type="evidence" value="ECO:0007669"/>
    <property type="project" value="TreeGrafter"/>
</dbReference>
<feature type="domain" description="NADPH-dependent FMN reductase-like" evidence="1">
    <location>
        <begin position="4"/>
        <end position="151"/>
    </location>
</feature>
<accession>A0A1S6QHA8</accession>
<gene>
    <name evidence="2" type="ORF">PL11_003130</name>
</gene>
<dbReference type="Gene3D" id="3.40.50.360">
    <property type="match status" value="1"/>
</dbReference>
<dbReference type="InterPro" id="IPR005025">
    <property type="entry name" value="FMN_Rdtase-like_dom"/>
</dbReference>
<dbReference type="EMBL" id="CP018906">
    <property type="protein sequence ID" value="AQW20979.1"/>
    <property type="molecule type" value="Genomic_DNA"/>
</dbReference>
<dbReference type="InterPro" id="IPR050712">
    <property type="entry name" value="NAD(P)H-dep_reductase"/>
</dbReference>
<dbReference type="InterPro" id="IPR029039">
    <property type="entry name" value="Flavoprotein-like_sf"/>
</dbReference>
<dbReference type="RefSeq" id="WP_035166312.1">
    <property type="nucleotide sequence ID" value="NZ_CP018906.1"/>
</dbReference>
<dbReference type="eggNOG" id="COG0431">
    <property type="taxonomic scope" value="Bacteria"/>
</dbReference>
<organism evidence="2 3">
    <name type="scientific">Lentilactobacillus curieae</name>
    <dbReference type="NCBI Taxonomy" id="1138822"/>
    <lineage>
        <taxon>Bacteria</taxon>
        <taxon>Bacillati</taxon>
        <taxon>Bacillota</taxon>
        <taxon>Bacilli</taxon>
        <taxon>Lactobacillales</taxon>
        <taxon>Lactobacillaceae</taxon>
        <taxon>Lentilactobacillus</taxon>
    </lineage>
</organism>
<dbReference type="OrthoDB" id="9812295at2"/>
<protein>
    <submittedName>
        <fullName evidence="2">NADPH-dependent oxidoreductase</fullName>
    </submittedName>
</protein>
<dbReference type="Pfam" id="PF03358">
    <property type="entry name" value="FMN_red"/>
    <property type="match status" value="1"/>
</dbReference>
<proteinExistence type="predicted"/>